<evidence type="ECO:0000259" key="5">
    <source>
        <dbReference type="Pfam" id="PF00883"/>
    </source>
</evidence>
<evidence type="ECO:0000256" key="2">
    <source>
        <dbReference type="ARBA" id="ARBA00022438"/>
    </source>
</evidence>
<dbReference type="AlphaFoldDB" id="A0A0K2TM91"/>
<dbReference type="GO" id="GO:0005737">
    <property type="term" value="C:cytoplasm"/>
    <property type="evidence" value="ECO:0007669"/>
    <property type="project" value="InterPro"/>
</dbReference>
<proteinExistence type="inferred from homology"/>
<dbReference type="Pfam" id="PF00883">
    <property type="entry name" value="Peptidase_M17"/>
    <property type="match status" value="1"/>
</dbReference>
<name>A0A0K2TM91_LEPSM</name>
<keyword evidence="2" id="KW-0031">Aminopeptidase</keyword>
<comment type="similarity">
    <text evidence="1">Belongs to the peptidase M17 family.</text>
</comment>
<accession>A0A0K2TM91</accession>
<dbReference type="GO" id="GO:0030145">
    <property type="term" value="F:manganese ion binding"/>
    <property type="evidence" value="ECO:0007669"/>
    <property type="project" value="InterPro"/>
</dbReference>
<dbReference type="InterPro" id="IPR011356">
    <property type="entry name" value="Leucine_aapep/pepB"/>
</dbReference>
<dbReference type="Gene3D" id="3.40.630.10">
    <property type="entry name" value="Zn peptidases"/>
    <property type="match status" value="1"/>
</dbReference>
<reference evidence="7" key="1">
    <citation type="submission" date="2014-05" db="EMBL/GenBank/DDBJ databases">
        <authorList>
            <person name="Chronopoulou M."/>
        </authorList>
    </citation>
    <scope>NUCLEOTIDE SEQUENCE</scope>
    <source>
        <tissue evidence="7">Whole organism</tissue>
    </source>
</reference>
<evidence type="ECO:0000313" key="7">
    <source>
        <dbReference type="EMBL" id="CDW26945.1"/>
    </source>
</evidence>
<protein>
    <submittedName>
        <fullName evidence="7">GA20276PAlike [Tribolium castaneum]</fullName>
    </submittedName>
</protein>
<keyword evidence="3" id="KW-0645">Protease</keyword>
<organism evidence="7">
    <name type="scientific">Lepeophtheirus salmonis</name>
    <name type="common">Salmon louse</name>
    <name type="synonym">Caligus salmonis</name>
    <dbReference type="NCBI Taxonomy" id="72036"/>
    <lineage>
        <taxon>Eukaryota</taxon>
        <taxon>Metazoa</taxon>
        <taxon>Ecdysozoa</taxon>
        <taxon>Arthropoda</taxon>
        <taxon>Crustacea</taxon>
        <taxon>Multicrustacea</taxon>
        <taxon>Hexanauplia</taxon>
        <taxon>Copepoda</taxon>
        <taxon>Siphonostomatoida</taxon>
        <taxon>Caligidae</taxon>
        <taxon>Lepeophtheirus</taxon>
    </lineage>
</organism>
<dbReference type="InterPro" id="IPR041417">
    <property type="entry name" value="NPEPL1_N"/>
</dbReference>
<feature type="domain" description="Cytosol aminopeptidase" evidence="5">
    <location>
        <begin position="178"/>
        <end position="270"/>
    </location>
</feature>
<dbReference type="Pfam" id="PF18295">
    <property type="entry name" value="Pdase_M17_N2"/>
    <property type="match status" value="1"/>
</dbReference>
<dbReference type="GO" id="GO:0006508">
    <property type="term" value="P:proteolysis"/>
    <property type="evidence" value="ECO:0007669"/>
    <property type="project" value="UniProtKB-KW"/>
</dbReference>
<dbReference type="OrthoDB" id="412814at2759"/>
<sequence>MDTKIKVVTKTAPQQELANSSNIIIGHLNNLNKLKFSDISKKVGSLITEDAWDYGIKTLNPAPTDTISLNLNKVILAALPTKCSRHNTPSHAHSITKILQNLNFGHQESHQIFILCEKHNAFASGCAVARAYPSYSRKTGTQVTKKLVNVEFILANDRNPISGDEARSIEHAIFGIQTAARIVDTPCNEMHVNTFIEEVKNIAKKLGITPLIIQGKELEERGMGGIYGVGKAAENPPALVVLSHTPKSATLNVAWVGKGIVYDTGGLSIKVIT</sequence>
<feature type="domain" description="Probable aminopeptidase NPEPL1 N-terminal" evidence="6">
    <location>
        <begin position="23"/>
        <end position="140"/>
    </location>
</feature>
<dbReference type="InterPro" id="IPR000819">
    <property type="entry name" value="Peptidase_M17_C"/>
</dbReference>
<evidence type="ECO:0000259" key="6">
    <source>
        <dbReference type="Pfam" id="PF18295"/>
    </source>
</evidence>
<evidence type="ECO:0000256" key="3">
    <source>
        <dbReference type="ARBA" id="ARBA00022670"/>
    </source>
</evidence>
<dbReference type="SUPFAM" id="SSF53187">
    <property type="entry name" value="Zn-dependent exopeptidases"/>
    <property type="match status" value="1"/>
</dbReference>
<dbReference type="Gene3D" id="3.40.50.10590">
    <property type="entry name" value="Zn-dependent exopeptidases"/>
    <property type="match status" value="1"/>
</dbReference>
<dbReference type="EMBL" id="HACA01009584">
    <property type="protein sequence ID" value="CDW26945.1"/>
    <property type="molecule type" value="Transcribed_RNA"/>
</dbReference>
<evidence type="ECO:0000256" key="1">
    <source>
        <dbReference type="ARBA" id="ARBA00009528"/>
    </source>
</evidence>
<evidence type="ECO:0000256" key="4">
    <source>
        <dbReference type="ARBA" id="ARBA00022801"/>
    </source>
</evidence>
<keyword evidence="4" id="KW-0378">Hydrolase</keyword>
<dbReference type="PANTHER" id="PTHR11963:SF4">
    <property type="entry name" value="AMINOPEPTIDASE NPEPL1-RELATED"/>
    <property type="match status" value="1"/>
</dbReference>
<dbReference type="PANTHER" id="PTHR11963">
    <property type="entry name" value="LEUCINE AMINOPEPTIDASE-RELATED"/>
    <property type="match status" value="1"/>
</dbReference>
<dbReference type="GO" id="GO:0070006">
    <property type="term" value="F:metalloaminopeptidase activity"/>
    <property type="evidence" value="ECO:0007669"/>
    <property type="project" value="InterPro"/>
</dbReference>